<dbReference type="InterPro" id="IPR001789">
    <property type="entry name" value="Sig_transdc_resp-reg_receiver"/>
</dbReference>
<accession>A0A0U3N4R7</accession>
<keyword evidence="5" id="KW-0238">DNA-binding</keyword>
<dbReference type="InterPro" id="IPR027417">
    <property type="entry name" value="P-loop_NTPase"/>
</dbReference>
<evidence type="ECO:0000313" key="11">
    <source>
        <dbReference type="Proteomes" id="UP000064921"/>
    </source>
</evidence>
<evidence type="ECO:0000256" key="6">
    <source>
        <dbReference type="ARBA" id="ARBA00023163"/>
    </source>
</evidence>
<keyword evidence="6" id="KW-0804">Transcription</keyword>
<evidence type="ECO:0000256" key="4">
    <source>
        <dbReference type="ARBA" id="ARBA00023015"/>
    </source>
</evidence>
<organism evidence="10 11">
    <name type="scientific">Pannonibacter phragmitetus</name>
    <dbReference type="NCBI Taxonomy" id="121719"/>
    <lineage>
        <taxon>Bacteria</taxon>
        <taxon>Pseudomonadati</taxon>
        <taxon>Pseudomonadota</taxon>
        <taxon>Alphaproteobacteria</taxon>
        <taxon>Hyphomicrobiales</taxon>
        <taxon>Stappiaceae</taxon>
        <taxon>Pannonibacter</taxon>
    </lineage>
</organism>
<dbReference type="SUPFAM" id="SSF52540">
    <property type="entry name" value="P-loop containing nucleoside triphosphate hydrolases"/>
    <property type="match status" value="1"/>
</dbReference>
<feature type="domain" description="Sigma-54 factor interaction" evidence="8">
    <location>
        <begin position="174"/>
        <end position="395"/>
    </location>
</feature>
<evidence type="ECO:0000256" key="1">
    <source>
        <dbReference type="ARBA" id="ARBA00022741"/>
    </source>
</evidence>
<dbReference type="GO" id="GO:0005524">
    <property type="term" value="F:ATP binding"/>
    <property type="evidence" value="ECO:0007669"/>
    <property type="project" value="UniProtKB-KW"/>
</dbReference>
<keyword evidence="7" id="KW-0597">Phosphoprotein</keyword>
<dbReference type="InterPro" id="IPR002078">
    <property type="entry name" value="Sigma_54_int"/>
</dbReference>
<dbReference type="PROSITE" id="PS50110">
    <property type="entry name" value="RESPONSE_REGULATORY"/>
    <property type="match status" value="1"/>
</dbReference>
<feature type="modified residue" description="4-aspartylphosphate" evidence="7">
    <location>
        <position position="57"/>
    </location>
</feature>
<dbReference type="SMART" id="SM00448">
    <property type="entry name" value="REC"/>
    <property type="match status" value="1"/>
</dbReference>
<dbReference type="PROSITE" id="PS50045">
    <property type="entry name" value="SIGMA54_INTERACT_4"/>
    <property type="match status" value="1"/>
</dbReference>
<evidence type="ECO:0000256" key="7">
    <source>
        <dbReference type="PROSITE-ProRule" id="PRU00169"/>
    </source>
</evidence>
<dbReference type="Pfam" id="PF00072">
    <property type="entry name" value="Response_reg"/>
    <property type="match status" value="1"/>
</dbReference>
<dbReference type="PANTHER" id="PTHR32071:SF117">
    <property type="entry name" value="PTS-DEPENDENT DIHYDROXYACETONE KINASE OPERON REGULATORY PROTEIN-RELATED"/>
    <property type="match status" value="1"/>
</dbReference>
<name>A0A0U3N4R7_9HYPH</name>
<dbReference type="KEGG" id="pphr:APZ00_13170"/>
<dbReference type="STRING" id="121719.APZ00_13170"/>
<keyword evidence="4" id="KW-0805">Transcription regulation</keyword>
<dbReference type="GO" id="GO:0000160">
    <property type="term" value="P:phosphorelay signal transduction system"/>
    <property type="evidence" value="ECO:0007669"/>
    <property type="project" value="UniProtKB-KW"/>
</dbReference>
<dbReference type="InterPro" id="IPR011006">
    <property type="entry name" value="CheY-like_superfamily"/>
</dbReference>
<evidence type="ECO:0000256" key="2">
    <source>
        <dbReference type="ARBA" id="ARBA00022840"/>
    </source>
</evidence>
<dbReference type="InterPro" id="IPR009057">
    <property type="entry name" value="Homeodomain-like_sf"/>
</dbReference>
<gene>
    <name evidence="10" type="ORF">APZ00_13170</name>
</gene>
<evidence type="ECO:0000313" key="10">
    <source>
        <dbReference type="EMBL" id="ALV27896.1"/>
    </source>
</evidence>
<reference evidence="10 11" key="1">
    <citation type="submission" date="2015-10" db="EMBL/GenBank/DDBJ databases">
        <title>The world's first case of liver abscess caused by Pannonibacter phragmitetus.</title>
        <authorList>
            <person name="Ming D."/>
            <person name="Wang M."/>
            <person name="Zhou Y."/>
            <person name="Jiang T."/>
            <person name="Hu S."/>
        </authorList>
    </citation>
    <scope>NUCLEOTIDE SEQUENCE [LARGE SCALE GENOMIC DNA]</scope>
    <source>
        <strain evidence="10 11">31801</strain>
    </source>
</reference>
<dbReference type="Gene3D" id="3.40.50.2300">
    <property type="match status" value="1"/>
</dbReference>
<dbReference type="InterPro" id="IPR002197">
    <property type="entry name" value="HTH_Fis"/>
</dbReference>
<dbReference type="AlphaFoldDB" id="A0A0U3N4R7"/>
<dbReference type="SUPFAM" id="SSF46689">
    <property type="entry name" value="Homeodomain-like"/>
    <property type="match status" value="1"/>
</dbReference>
<dbReference type="CDD" id="cd00009">
    <property type="entry name" value="AAA"/>
    <property type="match status" value="1"/>
</dbReference>
<keyword evidence="11" id="KW-1185">Reference proteome</keyword>
<dbReference type="CDD" id="cd17596">
    <property type="entry name" value="REC_HupR"/>
    <property type="match status" value="1"/>
</dbReference>
<dbReference type="SUPFAM" id="SSF52172">
    <property type="entry name" value="CheY-like"/>
    <property type="match status" value="1"/>
</dbReference>
<dbReference type="Pfam" id="PF00158">
    <property type="entry name" value="Sigma54_activat"/>
    <property type="match status" value="1"/>
</dbReference>
<keyword evidence="3" id="KW-0902">Two-component regulatory system</keyword>
<evidence type="ECO:0000259" key="9">
    <source>
        <dbReference type="PROSITE" id="PS50110"/>
    </source>
</evidence>
<evidence type="ECO:0000256" key="3">
    <source>
        <dbReference type="ARBA" id="ARBA00023012"/>
    </source>
</evidence>
<keyword evidence="1" id="KW-0547">Nucleotide-binding</keyword>
<evidence type="ECO:0000256" key="5">
    <source>
        <dbReference type="ARBA" id="ARBA00023125"/>
    </source>
</evidence>
<dbReference type="Gene3D" id="1.10.10.60">
    <property type="entry name" value="Homeodomain-like"/>
    <property type="match status" value="1"/>
</dbReference>
<sequence length="495" mass="54815">MKAPSSRPTLLLVDDEPHSLTAMRMALEDEFDILTAPGAEEALQTLEKEWVHAIFCDQRMPGRSGVEFLADVRERWPETVRVIITGYTDPGAMMAAINDAGIHQFLTKPWHPDHLMIAARNAVRLFQLARENERLVLEMRYLTNTAKERLERRRKALREGAGFETISCAPASPMNQVIDHARRYASFDLPVLLTGEAGTGKSRIARAMHLGSLRSDKPFYTFDLTGVPSELAALHLFGAKRGVLPGGTYRVGLMQRADRGTLYLSGLETASPEIQLALMRVVSEGTFTPLGGQELIDTNVRLISGATNELAARVAEGQFLPGLYHALAVGRIIVPPLRQRRCDIAILAQQIAADLSIAHGKPVRGFTDASLEFLETYDWPGNLRELTGEVTRMLVFAQDDVLGADLISRHILQAMPGGLQAERDAALDMLLTGDTTLKERVEEVETRILRETLTRHRWNKSRAAAELGLSRVGLRAKLDRYGIADPSGRGEEEED</sequence>
<dbReference type="Proteomes" id="UP000064921">
    <property type="component" value="Chromosome"/>
</dbReference>
<dbReference type="Gene3D" id="1.10.8.60">
    <property type="match status" value="1"/>
</dbReference>
<dbReference type="GO" id="GO:0043565">
    <property type="term" value="F:sequence-specific DNA binding"/>
    <property type="evidence" value="ECO:0007669"/>
    <property type="project" value="InterPro"/>
</dbReference>
<protein>
    <submittedName>
        <fullName evidence="10">Two-component system response regulator</fullName>
    </submittedName>
</protein>
<dbReference type="Pfam" id="PF02954">
    <property type="entry name" value="HTH_8"/>
    <property type="match status" value="1"/>
</dbReference>
<dbReference type="InterPro" id="IPR058031">
    <property type="entry name" value="AAA_lid_NorR"/>
</dbReference>
<proteinExistence type="predicted"/>
<dbReference type="EMBL" id="CP013068">
    <property type="protein sequence ID" value="ALV27896.1"/>
    <property type="molecule type" value="Genomic_DNA"/>
</dbReference>
<dbReference type="PANTHER" id="PTHR32071">
    <property type="entry name" value="TRANSCRIPTIONAL REGULATORY PROTEIN"/>
    <property type="match status" value="1"/>
</dbReference>
<dbReference type="RefSeq" id="WP_058899195.1">
    <property type="nucleotide sequence ID" value="NZ_CP013068.1"/>
</dbReference>
<dbReference type="PRINTS" id="PR01590">
    <property type="entry name" value="HTHFIS"/>
</dbReference>
<evidence type="ECO:0000259" key="8">
    <source>
        <dbReference type="PROSITE" id="PS50045"/>
    </source>
</evidence>
<dbReference type="Pfam" id="PF25601">
    <property type="entry name" value="AAA_lid_14"/>
    <property type="match status" value="1"/>
</dbReference>
<dbReference type="GO" id="GO:0006355">
    <property type="term" value="P:regulation of DNA-templated transcription"/>
    <property type="evidence" value="ECO:0007669"/>
    <property type="project" value="InterPro"/>
</dbReference>
<feature type="domain" description="Response regulatory" evidence="9">
    <location>
        <begin position="9"/>
        <end position="123"/>
    </location>
</feature>
<dbReference type="Gene3D" id="3.40.50.300">
    <property type="entry name" value="P-loop containing nucleotide triphosphate hydrolases"/>
    <property type="match status" value="1"/>
</dbReference>
<keyword evidence="2" id="KW-0067">ATP-binding</keyword>